<sequence>MTETQQTVGSLLREWRQRRRFSQLSLAVEAEISQRHLSFLESGRSVPSRDMVLRLVEHLDVPLRARNRILVAAGYAPVHSERGLEAPEFAAARSVIEALLHGHNPHPALAIDRHWTLLLANKAVGVLTEGVAEYLLQGEVNALRLSLHPEGLAPRIQNFRQWRSHILARLARDADNSADPRLAALLDELKSYPVPARAVSSGGGTVTDNPVAIPLRIDSREGPLEFLSATTVFGTAVDITLSEVVIETFFPANEETAAAMRRLTVES</sequence>
<dbReference type="Pfam" id="PF17765">
    <property type="entry name" value="MLTR_LBD"/>
    <property type="match status" value="1"/>
</dbReference>
<dbReference type="Gene3D" id="3.30.450.180">
    <property type="match status" value="1"/>
</dbReference>
<dbReference type="Pfam" id="PF13560">
    <property type="entry name" value="HTH_31"/>
    <property type="match status" value="1"/>
</dbReference>
<proteinExistence type="predicted"/>
<reference evidence="2 3" key="1">
    <citation type="submission" date="2016-10" db="EMBL/GenBank/DDBJ databases">
        <title>The Draft Genome Sequence of the Potato Rhizosphere Bacteria Ochrobactrum sp. IPA7.2.</title>
        <authorList>
            <person name="Gogoleva N.E."/>
            <person name="Khlopko Y.A."/>
            <person name="Burygin G.L."/>
            <person name="Plotnikov A.O."/>
        </authorList>
    </citation>
    <scope>NUCLEOTIDE SEQUENCE [LARGE SCALE GENOMIC DNA]</scope>
    <source>
        <strain evidence="2 3">IPA7.2</strain>
    </source>
</reference>
<dbReference type="SMART" id="SM00530">
    <property type="entry name" value="HTH_XRE"/>
    <property type="match status" value="1"/>
</dbReference>
<dbReference type="OrthoDB" id="9785973at2"/>
<dbReference type="CDD" id="cd00093">
    <property type="entry name" value="HTH_XRE"/>
    <property type="match status" value="1"/>
</dbReference>
<dbReference type="PANTHER" id="PTHR35010:SF4">
    <property type="entry name" value="BLL5781 PROTEIN"/>
    <property type="match status" value="1"/>
</dbReference>
<gene>
    <name evidence="2" type="ORF">BLA27_06055</name>
</gene>
<evidence type="ECO:0000313" key="3">
    <source>
        <dbReference type="Proteomes" id="UP000182985"/>
    </source>
</evidence>
<protein>
    <submittedName>
        <fullName evidence="2">Transcriptional regulator</fullName>
    </submittedName>
</protein>
<dbReference type="InterPro" id="IPR001387">
    <property type="entry name" value="Cro/C1-type_HTH"/>
</dbReference>
<name>A0A1J6HQ70_9HYPH</name>
<evidence type="ECO:0000313" key="2">
    <source>
        <dbReference type="EMBL" id="OIS94499.1"/>
    </source>
</evidence>
<dbReference type="SUPFAM" id="SSF47413">
    <property type="entry name" value="lambda repressor-like DNA-binding domains"/>
    <property type="match status" value="1"/>
</dbReference>
<dbReference type="RefSeq" id="WP_071630905.1">
    <property type="nucleotide sequence ID" value="NZ_JBCAUP010000010.1"/>
</dbReference>
<organism evidence="2 3">
    <name type="scientific">Brucella cytisi</name>
    <dbReference type="NCBI Taxonomy" id="407152"/>
    <lineage>
        <taxon>Bacteria</taxon>
        <taxon>Pseudomonadati</taxon>
        <taxon>Pseudomonadota</taxon>
        <taxon>Alphaproteobacteria</taxon>
        <taxon>Hyphomicrobiales</taxon>
        <taxon>Brucellaceae</taxon>
        <taxon>Brucella/Ochrobactrum group</taxon>
        <taxon>Brucella</taxon>
    </lineage>
</organism>
<dbReference type="GO" id="GO:0003677">
    <property type="term" value="F:DNA binding"/>
    <property type="evidence" value="ECO:0007669"/>
    <property type="project" value="InterPro"/>
</dbReference>
<dbReference type="EMBL" id="MOEC01000004">
    <property type="protein sequence ID" value="OIS94499.1"/>
    <property type="molecule type" value="Genomic_DNA"/>
</dbReference>
<dbReference type="PROSITE" id="PS50943">
    <property type="entry name" value="HTH_CROC1"/>
    <property type="match status" value="1"/>
</dbReference>
<dbReference type="Gene3D" id="1.10.260.40">
    <property type="entry name" value="lambda repressor-like DNA-binding domains"/>
    <property type="match status" value="1"/>
</dbReference>
<dbReference type="PANTHER" id="PTHR35010">
    <property type="entry name" value="BLL4672 PROTEIN-RELATED"/>
    <property type="match status" value="1"/>
</dbReference>
<comment type="caution">
    <text evidence="2">The sequence shown here is derived from an EMBL/GenBank/DDBJ whole genome shotgun (WGS) entry which is preliminary data.</text>
</comment>
<feature type="domain" description="HTH cro/C1-type" evidence="1">
    <location>
        <begin position="12"/>
        <end position="66"/>
    </location>
</feature>
<dbReference type="InterPro" id="IPR010982">
    <property type="entry name" value="Lambda_DNA-bd_dom_sf"/>
</dbReference>
<dbReference type="AlphaFoldDB" id="A0A1J6HQ70"/>
<evidence type="ECO:0000259" key="1">
    <source>
        <dbReference type="PROSITE" id="PS50943"/>
    </source>
</evidence>
<accession>A0A1J6HQ70</accession>
<dbReference type="InterPro" id="IPR041413">
    <property type="entry name" value="MLTR_LBD"/>
</dbReference>
<keyword evidence="3" id="KW-1185">Reference proteome</keyword>
<dbReference type="Proteomes" id="UP000182985">
    <property type="component" value="Unassembled WGS sequence"/>
</dbReference>